<keyword evidence="2" id="KW-1185">Reference proteome</keyword>
<name>A0A2I0TVT2_LIMLA</name>
<proteinExistence type="predicted"/>
<sequence length="189" mass="20819">MPLHQPALGKQRKIKLLLFPPFISKLGTESSTPNTVNAVVSVCEGALKEGRIGTKEGNKQVRANRISKIPPIMIHDHHPTPFFLALVEERMYSGVPPPAFSERVSPVTILAKRGAAQEGHGPVEWVPRRTTKMIRGLEHLCYEDRLRESGLFNLEKRRLQGDLRAAFQYLKGATGEMGRDSSSASGAVG</sequence>
<gene>
    <name evidence="1" type="ORF">llap_11793</name>
</gene>
<protein>
    <submittedName>
        <fullName evidence="1">Uncharacterized protein</fullName>
    </submittedName>
</protein>
<dbReference type="AlphaFoldDB" id="A0A2I0TVT2"/>
<evidence type="ECO:0000313" key="1">
    <source>
        <dbReference type="EMBL" id="PKU37901.1"/>
    </source>
</evidence>
<dbReference type="Proteomes" id="UP000233556">
    <property type="component" value="Unassembled WGS sequence"/>
</dbReference>
<organism evidence="1 2">
    <name type="scientific">Limosa lapponica baueri</name>
    <dbReference type="NCBI Taxonomy" id="1758121"/>
    <lineage>
        <taxon>Eukaryota</taxon>
        <taxon>Metazoa</taxon>
        <taxon>Chordata</taxon>
        <taxon>Craniata</taxon>
        <taxon>Vertebrata</taxon>
        <taxon>Euteleostomi</taxon>
        <taxon>Archelosauria</taxon>
        <taxon>Archosauria</taxon>
        <taxon>Dinosauria</taxon>
        <taxon>Saurischia</taxon>
        <taxon>Theropoda</taxon>
        <taxon>Coelurosauria</taxon>
        <taxon>Aves</taxon>
        <taxon>Neognathae</taxon>
        <taxon>Neoaves</taxon>
        <taxon>Charadriiformes</taxon>
        <taxon>Scolopacidae</taxon>
        <taxon>Limosa</taxon>
    </lineage>
</organism>
<evidence type="ECO:0000313" key="2">
    <source>
        <dbReference type="Proteomes" id="UP000233556"/>
    </source>
</evidence>
<dbReference type="OrthoDB" id="187617at2759"/>
<reference evidence="2" key="1">
    <citation type="submission" date="2017-11" db="EMBL/GenBank/DDBJ databases">
        <authorList>
            <person name="Lima N.C."/>
            <person name="Parody-Merino A.M."/>
            <person name="Battley P.F."/>
            <person name="Fidler A.E."/>
            <person name="Prosdocimi F."/>
        </authorList>
    </citation>
    <scope>NUCLEOTIDE SEQUENCE [LARGE SCALE GENOMIC DNA]</scope>
</reference>
<reference evidence="2" key="2">
    <citation type="submission" date="2017-12" db="EMBL/GenBank/DDBJ databases">
        <title>Genome sequence of the Bar-tailed Godwit (Limosa lapponica baueri).</title>
        <authorList>
            <person name="Lima N.C.B."/>
            <person name="Parody-Merino A.M."/>
            <person name="Battley P.F."/>
            <person name="Fidler A.E."/>
            <person name="Prosdocimi F."/>
        </authorList>
    </citation>
    <scope>NUCLEOTIDE SEQUENCE [LARGE SCALE GENOMIC DNA]</scope>
</reference>
<accession>A0A2I0TVT2</accession>
<dbReference type="EMBL" id="KZ506935">
    <property type="protein sequence ID" value="PKU37901.1"/>
    <property type="molecule type" value="Genomic_DNA"/>
</dbReference>